<dbReference type="RefSeq" id="XP_025594390.1">
    <property type="nucleotide sequence ID" value="XM_025725830.2"/>
</dbReference>
<protein>
    <submittedName>
        <fullName evidence="2">Uncharacterized protein</fullName>
    </submittedName>
</protein>
<dbReference type="AlphaFoldDB" id="A0A2L2TZL9"/>
<keyword evidence="1" id="KW-0812">Transmembrane</keyword>
<accession>A0A2L2TZL9</accession>
<dbReference type="Proteomes" id="UP000245910">
    <property type="component" value="Chromosome III"/>
</dbReference>
<name>A0A2L2TZL9_9HYPO</name>
<dbReference type="GeneID" id="37262391"/>
<keyword evidence="1" id="KW-0472">Membrane</keyword>
<dbReference type="KEGG" id="fvn:FVRRES_10753"/>
<evidence type="ECO:0000313" key="3">
    <source>
        <dbReference type="Proteomes" id="UP000245910"/>
    </source>
</evidence>
<dbReference type="EMBL" id="LN649231">
    <property type="protein sequence ID" value="CEI70676.1"/>
    <property type="molecule type" value="Genomic_DNA"/>
</dbReference>
<proteinExistence type="predicted"/>
<dbReference type="PROSITE" id="PS51257">
    <property type="entry name" value="PROKAR_LIPOPROTEIN"/>
    <property type="match status" value="1"/>
</dbReference>
<feature type="transmembrane region" description="Helical" evidence="1">
    <location>
        <begin position="16"/>
        <end position="36"/>
    </location>
</feature>
<keyword evidence="1" id="KW-1133">Transmembrane helix</keyword>
<reference evidence="3" key="1">
    <citation type="submission" date="2014-10" db="EMBL/GenBank/DDBJ databases">
        <authorList>
            <person name="King R."/>
        </authorList>
    </citation>
    <scope>NUCLEOTIDE SEQUENCE [LARGE SCALE GENOMIC DNA]</scope>
    <source>
        <strain evidence="3">A3/5</strain>
    </source>
</reference>
<evidence type="ECO:0000256" key="1">
    <source>
        <dbReference type="SAM" id="Phobius"/>
    </source>
</evidence>
<sequence>MPRDLIVIPNGKNSQVAVLAACGVALAVLLFGCGIWRAIRNHAARRTLGAHRSLTASPTVPKAVLSALPNAAPAVAPTSPRVFVLSTAPNAATVAVMTAALAATAVSEPCRLNIDCRL</sequence>
<evidence type="ECO:0000313" key="2">
    <source>
        <dbReference type="EMBL" id="CEI70676.1"/>
    </source>
</evidence>
<keyword evidence="3" id="KW-1185">Reference proteome</keyword>
<organism evidence="2 3">
    <name type="scientific">Fusarium venenatum</name>
    <dbReference type="NCBI Taxonomy" id="56646"/>
    <lineage>
        <taxon>Eukaryota</taxon>
        <taxon>Fungi</taxon>
        <taxon>Dikarya</taxon>
        <taxon>Ascomycota</taxon>
        <taxon>Pezizomycotina</taxon>
        <taxon>Sordariomycetes</taxon>
        <taxon>Hypocreomycetidae</taxon>
        <taxon>Hypocreales</taxon>
        <taxon>Nectriaceae</taxon>
        <taxon>Fusarium</taxon>
    </lineage>
</organism>